<sequence length="443" mass="49196">MFALVDCNNFYVSCERVFQPRYEGVPVVVLSNNDGCLISRSDEAKALGLKMGDAFHLVKPTLLEHSVKVFSSNYALYGDMSRRVVRVLCDFAPEVEVYSIDEAFLNLGGMRYWAPEGLEDYAGRIRETVKQHVGIPTAVGVAPTKVLAKMANRLARKRTEQERVWVLGNDAQRLEALERTAVEDIWGIGHRYARKLHEQNICTAAALAAKPRAWVRQHLGGVVGERLWYELHGQACLELEARLPDDEATLGPRATHRQSAACTRSFTRPIADEQKLREAVATFAARAAEKLRAEGLAAHLLTVLLGTDRFSPKPGPSTFSTTIALPSATNDTGQLTHYALGALKRLRRAGTCYTRAGVVCAGLEPEGRVQLGLFEAPEARQKSKQLMEALDTLNKRFGRAKVRYAAAGTKPLSWQGRCDYVSPQFTTNWEQLWRIGDDASRKV</sequence>
<dbReference type="SUPFAM" id="SSF100879">
    <property type="entry name" value="Lesion bypass DNA polymerase (Y-family), little finger domain"/>
    <property type="match status" value="1"/>
</dbReference>
<dbReference type="Pfam" id="PF13438">
    <property type="entry name" value="DUF4113"/>
    <property type="match status" value="1"/>
</dbReference>
<keyword evidence="3" id="KW-0741">SOS mutagenesis</keyword>
<evidence type="ECO:0000256" key="5">
    <source>
        <dbReference type="ARBA" id="ARBA00023236"/>
    </source>
</evidence>
<dbReference type="Gene3D" id="3.40.1170.60">
    <property type="match status" value="1"/>
</dbReference>
<dbReference type="InterPro" id="IPR036775">
    <property type="entry name" value="DNA_pol_Y-fam_lit_finger_sf"/>
</dbReference>
<evidence type="ECO:0000256" key="3">
    <source>
        <dbReference type="ARBA" id="ARBA00023199"/>
    </source>
</evidence>
<dbReference type="OrthoDB" id="9808813at2"/>
<dbReference type="PANTHER" id="PTHR11076:SF34">
    <property type="entry name" value="PROTEIN UMUC"/>
    <property type="match status" value="1"/>
</dbReference>
<dbReference type="AlphaFoldDB" id="A0A9X0HPM5"/>
<dbReference type="GO" id="GO:0042276">
    <property type="term" value="P:error-prone translesion synthesis"/>
    <property type="evidence" value="ECO:0007669"/>
    <property type="project" value="TreeGrafter"/>
</dbReference>
<dbReference type="PROSITE" id="PS50173">
    <property type="entry name" value="UMUC"/>
    <property type="match status" value="1"/>
</dbReference>
<dbReference type="InterPro" id="IPR001126">
    <property type="entry name" value="UmuC"/>
</dbReference>
<dbReference type="CDD" id="cd01700">
    <property type="entry name" value="PolY_Pol_V_umuC"/>
    <property type="match status" value="1"/>
</dbReference>
<dbReference type="GO" id="GO:0006281">
    <property type="term" value="P:DNA repair"/>
    <property type="evidence" value="ECO:0007669"/>
    <property type="project" value="UniProtKB-KW"/>
</dbReference>
<organism evidence="7 8">
    <name type="scientific">Solirubrum puertoriconensis</name>
    <dbReference type="NCBI Taxonomy" id="1751427"/>
    <lineage>
        <taxon>Bacteria</taxon>
        <taxon>Pseudomonadati</taxon>
        <taxon>Bacteroidota</taxon>
        <taxon>Cytophagia</taxon>
        <taxon>Cytophagales</taxon>
    </lineage>
</organism>
<dbReference type="GO" id="GO:0003684">
    <property type="term" value="F:damaged DNA binding"/>
    <property type="evidence" value="ECO:0007669"/>
    <property type="project" value="InterPro"/>
</dbReference>
<dbReference type="InterPro" id="IPR025188">
    <property type="entry name" value="DUF4113"/>
</dbReference>
<accession>A0A9X0HPM5</accession>
<dbReference type="GO" id="GO:0005829">
    <property type="term" value="C:cytosol"/>
    <property type="evidence" value="ECO:0007669"/>
    <property type="project" value="TreeGrafter"/>
</dbReference>
<comment type="similarity">
    <text evidence="1">Belongs to the DNA polymerase type-Y family.</text>
</comment>
<keyword evidence="8" id="KW-1185">Reference proteome</keyword>
<evidence type="ECO:0000256" key="2">
    <source>
        <dbReference type="ARBA" id="ARBA00022763"/>
    </source>
</evidence>
<dbReference type="SUPFAM" id="SSF56672">
    <property type="entry name" value="DNA/RNA polymerases"/>
    <property type="match status" value="1"/>
</dbReference>
<dbReference type="GO" id="GO:0009432">
    <property type="term" value="P:SOS response"/>
    <property type="evidence" value="ECO:0007669"/>
    <property type="project" value="UniProtKB-KW"/>
</dbReference>
<dbReference type="InterPro" id="IPR043128">
    <property type="entry name" value="Rev_trsase/Diguanyl_cyclase"/>
</dbReference>
<feature type="domain" description="UmuC" evidence="6">
    <location>
        <begin position="2"/>
        <end position="189"/>
    </location>
</feature>
<comment type="caution">
    <text evidence="7">The sequence shown here is derived from an EMBL/GenBank/DDBJ whole genome shotgun (WGS) entry which is preliminary data.</text>
</comment>
<name>A0A9X0HPM5_SOLP1</name>
<dbReference type="Gene3D" id="3.30.1490.100">
    <property type="entry name" value="DNA polymerase, Y-family, little finger domain"/>
    <property type="match status" value="1"/>
</dbReference>
<dbReference type="InterPro" id="IPR017961">
    <property type="entry name" value="DNA_pol_Y-fam_little_finger"/>
</dbReference>
<evidence type="ECO:0000313" key="8">
    <source>
        <dbReference type="Proteomes" id="UP000054223"/>
    </source>
</evidence>
<evidence type="ECO:0000256" key="4">
    <source>
        <dbReference type="ARBA" id="ARBA00023204"/>
    </source>
</evidence>
<dbReference type="InterPro" id="IPR050116">
    <property type="entry name" value="DNA_polymerase-Y"/>
</dbReference>
<dbReference type="RefSeq" id="WP_059068159.1">
    <property type="nucleotide sequence ID" value="NZ_LNAL01000003.1"/>
</dbReference>
<evidence type="ECO:0000256" key="1">
    <source>
        <dbReference type="ARBA" id="ARBA00010945"/>
    </source>
</evidence>
<reference evidence="7 8" key="1">
    <citation type="submission" date="2015-11" db="EMBL/GenBank/DDBJ databases">
        <title>Solirubrum puertoriconensis gen. nov. an environmental bacteria isolated in Puerto Rico.</title>
        <authorList>
            <person name="Cuebas-Irizarry M.F."/>
            <person name="Montalvo-Rodriguez R."/>
        </authorList>
    </citation>
    <scope>NUCLEOTIDE SEQUENCE [LARGE SCALE GENOMIC DNA]</scope>
    <source>
        <strain evidence="7 8">MC1A</strain>
    </source>
</reference>
<proteinExistence type="inferred from homology"/>
<keyword evidence="2" id="KW-0227">DNA damage</keyword>
<dbReference type="InterPro" id="IPR043502">
    <property type="entry name" value="DNA/RNA_pol_sf"/>
</dbReference>
<dbReference type="Gene3D" id="1.10.150.20">
    <property type="entry name" value="5' to 3' exonuclease, C-terminal subdomain"/>
    <property type="match status" value="1"/>
</dbReference>
<dbReference type="Pfam" id="PF00817">
    <property type="entry name" value="IMS"/>
    <property type="match status" value="1"/>
</dbReference>
<dbReference type="Pfam" id="PF11799">
    <property type="entry name" value="IMS_C"/>
    <property type="match status" value="1"/>
</dbReference>
<gene>
    <name evidence="7" type="ORF">ASU33_19230</name>
</gene>
<protein>
    <recommendedName>
        <fullName evidence="6">UmuC domain-containing protein</fullName>
    </recommendedName>
</protein>
<keyword evidence="4" id="KW-0234">DNA repair</keyword>
<dbReference type="EMBL" id="LNAL01000003">
    <property type="protein sequence ID" value="KUG09805.1"/>
    <property type="molecule type" value="Genomic_DNA"/>
</dbReference>
<evidence type="ECO:0000259" key="6">
    <source>
        <dbReference type="PROSITE" id="PS50173"/>
    </source>
</evidence>
<evidence type="ECO:0000313" key="7">
    <source>
        <dbReference type="EMBL" id="KUG09805.1"/>
    </source>
</evidence>
<dbReference type="Proteomes" id="UP000054223">
    <property type="component" value="Unassembled WGS sequence"/>
</dbReference>
<dbReference type="PANTHER" id="PTHR11076">
    <property type="entry name" value="DNA REPAIR POLYMERASE UMUC / TRANSFERASE FAMILY MEMBER"/>
    <property type="match status" value="1"/>
</dbReference>
<keyword evidence="5" id="KW-0742">SOS response</keyword>
<dbReference type="GO" id="GO:0003887">
    <property type="term" value="F:DNA-directed DNA polymerase activity"/>
    <property type="evidence" value="ECO:0007669"/>
    <property type="project" value="TreeGrafter"/>
</dbReference>
<dbReference type="Gene3D" id="3.30.70.270">
    <property type="match status" value="1"/>
</dbReference>